<dbReference type="GO" id="GO:0045037">
    <property type="term" value="P:protein import into chloroplast stroma"/>
    <property type="evidence" value="ECO:0007669"/>
    <property type="project" value="TreeGrafter"/>
</dbReference>
<gene>
    <name evidence="2" type="ORF">SHERM_16239</name>
</gene>
<proteinExistence type="predicted"/>
<dbReference type="Gene3D" id="3.40.50.300">
    <property type="entry name" value="P-loop containing nucleotide triphosphate hydrolases"/>
    <property type="match status" value="1"/>
</dbReference>
<dbReference type="GO" id="GO:0016887">
    <property type="term" value="F:ATP hydrolysis activity"/>
    <property type="evidence" value="ECO:0007669"/>
    <property type="project" value="InterPro"/>
</dbReference>
<dbReference type="InterPro" id="IPR003959">
    <property type="entry name" value="ATPase_AAA_core"/>
</dbReference>
<dbReference type="GO" id="GO:0004176">
    <property type="term" value="F:ATP-dependent peptidase activity"/>
    <property type="evidence" value="ECO:0007669"/>
    <property type="project" value="TreeGrafter"/>
</dbReference>
<protein>
    <submittedName>
        <fullName evidence="2">FtsH extracellular protease family</fullName>
    </submittedName>
</protein>
<dbReference type="AlphaFoldDB" id="A0A9N7MXC7"/>
<evidence type="ECO:0000313" key="2">
    <source>
        <dbReference type="EMBL" id="CAA0816371.1"/>
    </source>
</evidence>
<accession>A0A9N7MXC7</accession>
<dbReference type="InterPro" id="IPR027417">
    <property type="entry name" value="P-loop_NTPase"/>
</dbReference>
<keyword evidence="2" id="KW-0378">Hydrolase</keyword>
<feature type="non-terminal residue" evidence="2">
    <location>
        <position position="66"/>
    </location>
</feature>
<dbReference type="GO" id="GO:0006508">
    <property type="term" value="P:proteolysis"/>
    <property type="evidence" value="ECO:0007669"/>
    <property type="project" value="UniProtKB-KW"/>
</dbReference>
<dbReference type="EMBL" id="CACSLK010013932">
    <property type="protein sequence ID" value="CAA0816371.1"/>
    <property type="molecule type" value="Genomic_DNA"/>
</dbReference>
<dbReference type="PANTHER" id="PTHR23076:SF111">
    <property type="entry name" value="INACTIVE ATP-DEPENDENT ZINC METALLOPROTEASE FTSHI 1, CHLOROPLASTIC-RELATED"/>
    <property type="match status" value="1"/>
</dbReference>
<dbReference type="SUPFAM" id="SSF52540">
    <property type="entry name" value="P-loop containing nucleoside triphosphate hydrolases"/>
    <property type="match status" value="1"/>
</dbReference>
<reference evidence="2" key="1">
    <citation type="submission" date="2019-12" db="EMBL/GenBank/DDBJ databases">
        <authorList>
            <person name="Scholes J."/>
        </authorList>
    </citation>
    <scope>NUCLEOTIDE SEQUENCE</scope>
</reference>
<dbReference type="Gene3D" id="1.10.8.60">
    <property type="match status" value="1"/>
</dbReference>
<feature type="non-terminal residue" evidence="2">
    <location>
        <position position="1"/>
    </location>
</feature>
<dbReference type="GO" id="GO:0009507">
    <property type="term" value="C:chloroplast"/>
    <property type="evidence" value="ECO:0007669"/>
    <property type="project" value="TreeGrafter"/>
</dbReference>
<feature type="domain" description="ATPase AAA-type core" evidence="1">
    <location>
        <begin position="2"/>
        <end position="32"/>
    </location>
</feature>
<dbReference type="PANTHER" id="PTHR23076">
    <property type="entry name" value="METALLOPROTEASE M41 FTSH"/>
    <property type="match status" value="1"/>
</dbReference>
<keyword evidence="2" id="KW-0645">Protease</keyword>
<organism evidence="2 3">
    <name type="scientific">Striga hermonthica</name>
    <name type="common">Purple witchweed</name>
    <name type="synonym">Buchnera hermonthica</name>
    <dbReference type="NCBI Taxonomy" id="68872"/>
    <lineage>
        <taxon>Eukaryota</taxon>
        <taxon>Viridiplantae</taxon>
        <taxon>Streptophyta</taxon>
        <taxon>Embryophyta</taxon>
        <taxon>Tracheophyta</taxon>
        <taxon>Spermatophyta</taxon>
        <taxon>Magnoliopsida</taxon>
        <taxon>eudicotyledons</taxon>
        <taxon>Gunneridae</taxon>
        <taxon>Pentapetalae</taxon>
        <taxon>asterids</taxon>
        <taxon>lamiids</taxon>
        <taxon>Lamiales</taxon>
        <taxon>Orobanchaceae</taxon>
        <taxon>Buchnereae</taxon>
        <taxon>Striga</taxon>
    </lineage>
</organism>
<keyword evidence="3" id="KW-1185">Reference proteome</keyword>
<name>A0A9N7MXC7_STRHE</name>
<evidence type="ECO:0000259" key="1">
    <source>
        <dbReference type="Pfam" id="PF00004"/>
    </source>
</evidence>
<evidence type="ECO:0000313" key="3">
    <source>
        <dbReference type="Proteomes" id="UP001153555"/>
    </source>
</evidence>
<dbReference type="OrthoDB" id="1935652at2759"/>
<sequence>KGVIFLGATNRKDLLDPALLQPGWFDRKIRIRPPNAKVRLEILEVHAWKMKLSDTVDLSINANNLP</sequence>
<comment type="caution">
    <text evidence="2">The sequence shown here is derived from an EMBL/GenBank/DDBJ whole genome shotgun (WGS) entry which is preliminary data.</text>
</comment>
<dbReference type="Pfam" id="PF00004">
    <property type="entry name" value="AAA"/>
    <property type="match status" value="1"/>
</dbReference>
<dbReference type="Proteomes" id="UP001153555">
    <property type="component" value="Unassembled WGS sequence"/>
</dbReference>
<dbReference type="GO" id="GO:0005524">
    <property type="term" value="F:ATP binding"/>
    <property type="evidence" value="ECO:0007669"/>
    <property type="project" value="InterPro"/>
</dbReference>